<organism evidence="1 2">
    <name type="scientific">Cellulomonas bogoriensis 69B4 = DSM 16987</name>
    <dbReference type="NCBI Taxonomy" id="1386082"/>
    <lineage>
        <taxon>Bacteria</taxon>
        <taxon>Bacillati</taxon>
        <taxon>Actinomycetota</taxon>
        <taxon>Actinomycetes</taxon>
        <taxon>Micrococcales</taxon>
        <taxon>Cellulomonadaceae</taxon>
        <taxon>Cellulomonas</taxon>
    </lineage>
</organism>
<accession>A0A0A0BYF2</accession>
<gene>
    <name evidence="1" type="ORF">N869_14270</name>
</gene>
<keyword evidence="2" id="KW-1185">Reference proteome</keyword>
<comment type="caution">
    <text evidence="1">The sequence shown here is derived from an EMBL/GenBank/DDBJ whole genome shotgun (WGS) entry which is preliminary data.</text>
</comment>
<evidence type="ECO:0000313" key="1">
    <source>
        <dbReference type="EMBL" id="KGM13428.1"/>
    </source>
</evidence>
<dbReference type="OrthoDB" id="3268465at2"/>
<name>A0A0A0BYF2_9CELL</name>
<dbReference type="AlphaFoldDB" id="A0A0A0BYF2"/>
<sequence>MPLPALDPSSDDVARHHVLVLPPDVGPDEIETLAISRFARAVWEVQPSAVPPRASGGARGLRMTVAPPGVLRVSRHSTVEGPFTLDRSANTTLGVPTSAGVAYVLRAPVERGPRPWPGGGDRDGLARAFPEGLPVRDEERVVKWLVDVARRLGGAVRVAPNQEGNPTVLVPDPAAAVDLTVWTDLWLDPDAALTVIRQAVPRARLNLPDGTWSGPPAGIGQRPVPGTEDMDEAARTALHAAADEYDLRALTEPEPMRGFGALVDLDMDGIIAVEVAGETVLPPVIADLPWAEQGAIGYTVHWEPPDVADMEDERPSLAHKVARGRSTPLVVAIARALHKSVGGEITDMMGFIVDPADL</sequence>
<reference evidence="1 2" key="1">
    <citation type="submission" date="2013-08" db="EMBL/GenBank/DDBJ databases">
        <title>Genome sequencing of Cellulomonas bogoriensis 69B4.</title>
        <authorList>
            <person name="Chen F."/>
            <person name="Li Y."/>
            <person name="Wang G."/>
        </authorList>
    </citation>
    <scope>NUCLEOTIDE SEQUENCE [LARGE SCALE GENOMIC DNA]</scope>
    <source>
        <strain evidence="1 2">69B4</strain>
    </source>
</reference>
<evidence type="ECO:0000313" key="2">
    <source>
        <dbReference type="Proteomes" id="UP000054314"/>
    </source>
</evidence>
<protein>
    <recommendedName>
        <fullName evidence="3">PRTRC system protein E</fullName>
    </recommendedName>
</protein>
<proteinExistence type="predicted"/>
<dbReference type="Proteomes" id="UP000054314">
    <property type="component" value="Unassembled WGS sequence"/>
</dbReference>
<dbReference type="RefSeq" id="WP_035059298.1">
    <property type="nucleotide sequence ID" value="NZ_AXCZ01000044.1"/>
</dbReference>
<evidence type="ECO:0008006" key="3">
    <source>
        <dbReference type="Google" id="ProtNLM"/>
    </source>
</evidence>
<dbReference type="EMBL" id="AXCZ01000044">
    <property type="protein sequence ID" value="KGM13428.1"/>
    <property type="molecule type" value="Genomic_DNA"/>
</dbReference>